<reference evidence="2" key="2">
    <citation type="submission" date="2024-10" db="UniProtKB">
        <authorList>
            <consortium name="EnsemblProtists"/>
        </authorList>
    </citation>
    <scope>IDENTIFICATION</scope>
</reference>
<dbReference type="InterPro" id="IPR029063">
    <property type="entry name" value="SAM-dependent_MTases_sf"/>
</dbReference>
<evidence type="ECO:0000256" key="1">
    <source>
        <dbReference type="SAM" id="MobiDB-lite"/>
    </source>
</evidence>
<dbReference type="HOGENOM" id="CLU_1996904_0_0_1"/>
<dbReference type="Proteomes" id="UP000013827">
    <property type="component" value="Unassembled WGS sequence"/>
</dbReference>
<dbReference type="PaxDb" id="2903-EOD31853"/>
<name>A0A0D3K7W8_EMIH1</name>
<keyword evidence="3" id="KW-1185">Reference proteome</keyword>
<dbReference type="AlphaFoldDB" id="A0A0D3K7W8"/>
<reference evidence="3" key="1">
    <citation type="journal article" date="2013" name="Nature">
        <title>Pan genome of the phytoplankton Emiliania underpins its global distribution.</title>
        <authorList>
            <person name="Read B.A."/>
            <person name="Kegel J."/>
            <person name="Klute M.J."/>
            <person name="Kuo A."/>
            <person name="Lefebvre S.C."/>
            <person name="Maumus F."/>
            <person name="Mayer C."/>
            <person name="Miller J."/>
            <person name="Monier A."/>
            <person name="Salamov A."/>
            <person name="Young J."/>
            <person name="Aguilar M."/>
            <person name="Claverie J.M."/>
            <person name="Frickenhaus S."/>
            <person name="Gonzalez K."/>
            <person name="Herman E.K."/>
            <person name="Lin Y.C."/>
            <person name="Napier J."/>
            <person name="Ogata H."/>
            <person name="Sarno A.F."/>
            <person name="Shmutz J."/>
            <person name="Schroeder D."/>
            <person name="de Vargas C."/>
            <person name="Verret F."/>
            <person name="von Dassow P."/>
            <person name="Valentin K."/>
            <person name="Van de Peer Y."/>
            <person name="Wheeler G."/>
            <person name="Dacks J.B."/>
            <person name="Delwiche C.F."/>
            <person name="Dyhrman S.T."/>
            <person name="Glockner G."/>
            <person name="John U."/>
            <person name="Richards T."/>
            <person name="Worden A.Z."/>
            <person name="Zhang X."/>
            <person name="Grigoriev I.V."/>
            <person name="Allen A.E."/>
            <person name="Bidle K."/>
            <person name="Borodovsky M."/>
            <person name="Bowler C."/>
            <person name="Brownlee C."/>
            <person name="Cock J.M."/>
            <person name="Elias M."/>
            <person name="Gladyshev V.N."/>
            <person name="Groth M."/>
            <person name="Guda C."/>
            <person name="Hadaegh A."/>
            <person name="Iglesias-Rodriguez M.D."/>
            <person name="Jenkins J."/>
            <person name="Jones B.M."/>
            <person name="Lawson T."/>
            <person name="Leese F."/>
            <person name="Lindquist E."/>
            <person name="Lobanov A."/>
            <person name="Lomsadze A."/>
            <person name="Malik S.B."/>
            <person name="Marsh M.E."/>
            <person name="Mackinder L."/>
            <person name="Mock T."/>
            <person name="Mueller-Roeber B."/>
            <person name="Pagarete A."/>
            <person name="Parker M."/>
            <person name="Probert I."/>
            <person name="Quesneville H."/>
            <person name="Raines C."/>
            <person name="Rensing S.A."/>
            <person name="Riano-Pachon D.M."/>
            <person name="Richier S."/>
            <person name="Rokitta S."/>
            <person name="Shiraiwa Y."/>
            <person name="Soanes D.M."/>
            <person name="van der Giezen M."/>
            <person name="Wahlund T.M."/>
            <person name="Williams B."/>
            <person name="Wilson W."/>
            <person name="Wolfe G."/>
            <person name="Wurch L.L."/>
        </authorList>
    </citation>
    <scope>NUCLEOTIDE SEQUENCE</scope>
</reference>
<sequence>MPGSSARRLFAPSVADGADSAPPPPPVLPVKLELASGTGDWAAADAGAANWVACELKHDRVASLLSRVALGRVDNLAVVGGDGIRIFHGSPGAEGGFLVDEQSYFDRFWEHGQHADRFFLLLEKA</sequence>
<evidence type="ECO:0000313" key="3">
    <source>
        <dbReference type="Proteomes" id="UP000013827"/>
    </source>
</evidence>
<dbReference type="Gene3D" id="3.40.50.150">
    <property type="entry name" value="Vaccinia Virus protein VP39"/>
    <property type="match status" value="1"/>
</dbReference>
<feature type="compositionally biased region" description="Low complexity" evidence="1">
    <location>
        <begin position="11"/>
        <end position="20"/>
    </location>
</feature>
<dbReference type="KEGG" id="ehx:EMIHUDRAFT_231273"/>
<dbReference type="GeneID" id="17277125"/>
<proteinExistence type="predicted"/>
<accession>A0A0D3K7W8</accession>
<organism evidence="2 3">
    <name type="scientific">Emiliania huxleyi (strain CCMP1516)</name>
    <dbReference type="NCBI Taxonomy" id="280463"/>
    <lineage>
        <taxon>Eukaryota</taxon>
        <taxon>Haptista</taxon>
        <taxon>Haptophyta</taxon>
        <taxon>Prymnesiophyceae</taxon>
        <taxon>Isochrysidales</taxon>
        <taxon>Noelaerhabdaceae</taxon>
        <taxon>Emiliania</taxon>
    </lineage>
</organism>
<feature type="region of interest" description="Disordered" evidence="1">
    <location>
        <begin position="1"/>
        <end position="27"/>
    </location>
</feature>
<dbReference type="EnsemblProtists" id="EOD31853">
    <property type="protein sequence ID" value="EOD31853"/>
    <property type="gene ID" value="EMIHUDRAFT_231273"/>
</dbReference>
<evidence type="ECO:0000313" key="2">
    <source>
        <dbReference type="EnsemblProtists" id="EOD31853"/>
    </source>
</evidence>
<dbReference type="RefSeq" id="XP_005784282.1">
    <property type="nucleotide sequence ID" value="XM_005784225.1"/>
</dbReference>
<dbReference type="STRING" id="2903.R1D8S1"/>
<protein>
    <submittedName>
        <fullName evidence="2">Uncharacterized protein</fullName>
    </submittedName>
</protein>